<reference evidence="5 6" key="2">
    <citation type="journal article" date="2020" name="Sci. Rep.">
        <title>beta-carboline chemical signals induce reveromycin production through a LuxR family regulator in Streptomyces sp. SN-593.</title>
        <authorList>
            <person name="Panthee S."/>
            <person name="Kito N."/>
            <person name="Hayashi T."/>
            <person name="Shimizu T."/>
            <person name="Ishikawa J."/>
            <person name="Hamamoto H."/>
            <person name="Osada H."/>
            <person name="Takahashi S."/>
        </authorList>
    </citation>
    <scope>NUCLEOTIDE SEQUENCE [LARGE SCALE GENOMIC DNA]</scope>
    <source>
        <strain evidence="5 6">SN-593</strain>
        <plasmid evidence="5 6">pRVR2</plasmid>
    </source>
</reference>
<sequence>MAAYVSCPAVALPEHQVPTNAVLADIARAQEGQPGLSAALRIVKSLRVDHRFWSLPLEELTLPQGIEARNRWTVEAVYQLGAQAARDALRAARLDAGEVDCLIPVHSSGIAMPGLGVHLARVLGLRPDVLHVPVTQVGCTGGSWGLALAAQLVAAQPGRRVLLVVSEALSSCYRPAEPGIVSAMYSGLFGDCGAAAVVTSDWRAPGLRIDDWWTYLLPDSSTCYWMEPDVEGQRFASTPAALRAVTACMPDLVERLKAVPQSAWPVWMAAHPGGPRIIESQAAGLPDAPDLAHAWESLREHGNPGGPAVLDVLRRHYADPPAHGAPGLVAGFGPGFFGAAVYGAWMEHAEN</sequence>
<dbReference type="Gene3D" id="3.40.47.10">
    <property type="match status" value="2"/>
</dbReference>
<evidence type="ECO:0000259" key="3">
    <source>
        <dbReference type="Pfam" id="PF00195"/>
    </source>
</evidence>
<dbReference type="GO" id="GO:0016747">
    <property type="term" value="F:acyltransferase activity, transferring groups other than amino-acyl groups"/>
    <property type="evidence" value="ECO:0007669"/>
    <property type="project" value="InterPro"/>
</dbReference>
<dbReference type="Pfam" id="PF00195">
    <property type="entry name" value="Chal_sti_synt_N"/>
    <property type="match status" value="1"/>
</dbReference>
<gene>
    <name evidence="4" type="primary">dpyA</name>
    <name evidence="5" type="ORF">RVR_P211</name>
</gene>
<evidence type="ECO:0000313" key="6">
    <source>
        <dbReference type="Proteomes" id="UP000595703"/>
    </source>
</evidence>
<dbReference type="PANTHER" id="PTHR11877:SF46">
    <property type="entry name" value="TYPE III POLYKETIDE SYNTHASE A"/>
    <property type="match status" value="1"/>
</dbReference>
<evidence type="ECO:0000256" key="2">
    <source>
        <dbReference type="PIRSR" id="PIRSR000451-1"/>
    </source>
</evidence>
<dbReference type="EMBL" id="AP018367">
    <property type="protein sequence ID" value="BBG20755.1"/>
    <property type="molecule type" value="Genomic_DNA"/>
</dbReference>
<dbReference type="GO" id="GO:0030639">
    <property type="term" value="P:polyketide biosynthetic process"/>
    <property type="evidence" value="ECO:0007669"/>
    <property type="project" value="TreeGrafter"/>
</dbReference>
<keyword evidence="6" id="KW-1185">Reference proteome</keyword>
<evidence type="ECO:0000313" key="4">
    <source>
        <dbReference type="EMBL" id="BAQ19510.1"/>
    </source>
</evidence>
<dbReference type="InterPro" id="IPR011141">
    <property type="entry name" value="Polyketide_synthase_type-III"/>
</dbReference>
<dbReference type="PANTHER" id="PTHR11877">
    <property type="entry name" value="HYDROXYMETHYLGLUTARYL-COA SYNTHASE"/>
    <property type="match status" value="1"/>
</dbReference>
<dbReference type="InterPro" id="IPR001099">
    <property type="entry name" value="Chalcone/stilbene_synt_N"/>
</dbReference>
<dbReference type="AlphaFoldDB" id="A0A0B6VK26"/>
<keyword evidence="5" id="KW-0614">Plasmid</keyword>
<evidence type="ECO:0000256" key="1">
    <source>
        <dbReference type="ARBA" id="ARBA00022679"/>
    </source>
</evidence>
<proteinExistence type="predicted"/>
<dbReference type="SUPFAM" id="SSF53901">
    <property type="entry name" value="Thiolase-like"/>
    <property type="match status" value="2"/>
</dbReference>
<keyword evidence="1" id="KW-0808">Transferase</keyword>
<reference evidence="4" key="1">
    <citation type="submission" date="2013-12" db="EMBL/GenBank/DDBJ databases">
        <title>Alkyldihydropyrone, a new polyketide synthesized by type III polyketide synthase.</title>
        <authorList>
            <person name="Takahashi S."/>
            <person name="Osada H."/>
            <person name="Funa N."/>
        </authorList>
    </citation>
    <scope>NUCLEOTIDE SEQUENCE</scope>
    <source>
        <strain evidence="4">SN-593</strain>
    </source>
</reference>
<accession>A0A0B6VK26</accession>
<protein>
    <submittedName>
        <fullName evidence="4">Alkyldihydropyron synthase</fullName>
    </submittedName>
    <submittedName>
        <fullName evidence="5">Putative polyketide synthase</fullName>
    </submittedName>
</protein>
<dbReference type="Proteomes" id="UP000595703">
    <property type="component" value="Plasmid pRVR2"/>
</dbReference>
<dbReference type="PIRSF" id="PIRSF000451">
    <property type="entry name" value="PKS_III"/>
    <property type="match status" value="1"/>
</dbReference>
<name>A0A0B6VK26_9ACTN</name>
<feature type="domain" description="Chalcone/stilbene synthase N-terminal" evidence="3">
    <location>
        <begin position="65"/>
        <end position="201"/>
    </location>
</feature>
<evidence type="ECO:0000313" key="5">
    <source>
        <dbReference type="EMBL" id="BBG20755.1"/>
    </source>
</evidence>
<feature type="active site" description="Acyl-thioester intermediate" evidence="2">
    <location>
        <position position="139"/>
    </location>
</feature>
<organism evidence="4">
    <name type="scientific">Actinacidiphila reveromycinica</name>
    <dbReference type="NCBI Taxonomy" id="659352"/>
    <lineage>
        <taxon>Bacteria</taxon>
        <taxon>Bacillati</taxon>
        <taxon>Actinomycetota</taxon>
        <taxon>Actinomycetes</taxon>
        <taxon>Kitasatosporales</taxon>
        <taxon>Streptomycetaceae</taxon>
        <taxon>Actinacidiphila</taxon>
    </lineage>
</organism>
<dbReference type="InterPro" id="IPR016039">
    <property type="entry name" value="Thiolase-like"/>
</dbReference>
<dbReference type="RefSeq" id="WP_202239970.1">
    <property type="nucleotide sequence ID" value="NZ_AP018367.1"/>
</dbReference>
<dbReference type="KEGG" id="arev:RVR_P211"/>
<dbReference type="SMR" id="A0A0B6VK26"/>
<geneLocation type="plasmid" evidence="5 6">
    <name>pRVR2</name>
</geneLocation>
<dbReference type="EMBL" id="AB898686">
    <property type="protein sequence ID" value="BAQ19510.1"/>
    <property type="molecule type" value="Genomic_DNA"/>
</dbReference>